<accession>A0A8J2EA73</accession>
<comment type="caution">
    <text evidence="2">The sequence shown here is derived from an EMBL/GenBank/DDBJ whole genome shotgun (WGS) entry which is preliminary data.</text>
</comment>
<feature type="compositionally biased region" description="Low complexity" evidence="1">
    <location>
        <begin position="316"/>
        <end position="342"/>
    </location>
</feature>
<protein>
    <submittedName>
        <fullName evidence="2">Uncharacterized protein</fullName>
    </submittedName>
</protein>
<evidence type="ECO:0000313" key="2">
    <source>
        <dbReference type="EMBL" id="CAG5073436.1"/>
    </source>
</evidence>
<feature type="region of interest" description="Disordered" evidence="1">
    <location>
        <begin position="1"/>
        <end position="51"/>
    </location>
</feature>
<evidence type="ECO:0000256" key="1">
    <source>
        <dbReference type="SAM" id="MobiDB-lite"/>
    </source>
</evidence>
<dbReference type="PANTHER" id="PTHR47501:SF5">
    <property type="entry name" value="HAT C-TERMINAL DIMERISATION DOMAIN-CONTAINING PROTEIN"/>
    <property type="match status" value="1"/>
</dbReference>
<keyword evidence="3" id="KW-1185">Reference proteome</keyword>
<evidence type="ECO:0000313" key="3">
    <source>
        <dbReference type="Proteomes" id="UP000786811"/>
    </source>
</evidence>
<sequence>MDFLLVDDVSSNEADDLNSSDSEENFSSEEISESEEECDSEENECAEKDSLTTEMEEELRKTLPAHVRCASHTLNLVATTDAMACIKSSKSLEAGYMRMIDRCTSLWKMLSAPKSNENVKVILGKSLKKPLPTRWNSLYDALIQIFGLKEKILSNVSTLGMNKPLEEADFRFIEEYCRCHQPIAQAIDVIQVDQTASYGYLLPTLIITRKKLLACKDLRFQYCQKLISGLIAAIEKRFKNVFNVVDEGKTAAVAAASHPMFKFRWLSSLSKEAQENVMKAIQDAIVSLPDNPVNEPELQTVAMDDFFNFDDQPFITTPSSSPSSNSSATTSSSGPFGSTIEE</sequence>
<name>A0A8J2EA73_COTCN</name>
<organism evidence="2 3">
    <name type="scientific">Cotesia congregata</name>
    <name type="common">Parasitoid wasp</name>
    <name type="synonym">Apanteles congregatus</name>
    <dbReference type="NCBI Taxonomy" id="51543"/>
    <lineage>
        <taxon>Eukaryota</taxon>
        <taxon>Metazoa</taxon>
        <taxon>Ecdysozoa</taxon>
        <taxon>Arthropoda</taxon>
        <taxon>Hexapoda</taxon>
        <taxon>Insecta</taxon>
        <taxon>Pterygota</taxon>
        <taxon>Neoptera</taxon>
        <taxon>Endopterygota</taxon>
        <taxon>Hymenoptera</taxon>
        <taxon>Apocrita</taxon>
        <taxon>Ichneumonoidea</taxon>
        <taxon>Braconidae</taxon>
        <taxon>Microgastrinae</taxon>
        <taxon>Cotesia</taxon>
    </lineage>
</organism>
<feature type="region of interest" description="Disordered" evidence="1">
    <location>
        <begin position="312"/>
        <end position="342"/>
    </location>
</feature>
<feature type="non-terminal residue" evidence="2">
    <location>
        <position position="342"/>
    </location>
</feature>
<dbReference type="InterPro" id="IPR012337">
    <property type="entry name" value="RNaseH-like_sf"/>
</dbReference>
<dbReference type="Proteomes" id="UP000786811">
    <property type="component" value="Unassembled WGS sequence"/>
</dbReference>
<reference evidence="2" key="1">
    <citation type="submission" date="2021-04" db="EMBL/GenBank/DDBJ databases">
        <authorList>
            <person name="Chebbi M.A.C M."/>
        </authorList>
    </citation>
    <scope>NUCLEOTIDE SEQUENCE</scope>
</reference>
<gene>
    <name evidence="2" type="ORF">HICCMSTLAB_LOCUS379</name>
</gene>
<dbReference type="AlphaFoldDB" id="A0A8J2EA73"/>
<dbReference type="EMBL" id="CAJNRD030001114">
    <property type="protein sequence ID" value="CAG5073436.1"/>
    <property type="molecule type" value="Genomic_DNA"/>
</dbReference>
<dbReference type="OrthoDB" id="10057873at2759"/>
<dbReference type="PANTHER" id="PTHR47501">
    <property type="entry name" value="TRANSPOSASE-RELATED"/>
    <property type="match status" value="1"/>
</dbReference>
<dbReference type="SUPFAM" id="SSF53098">
    <property type="entry name" value="Ribonuclease H-like"/>
    <property type="match status" value="1"/>
</dbReference>
<feature type="compositionally biased region" description="Acidic residues" evidence="1">
    <location>
        <begin position="13"/>
        <end position="44"/>
    </location>
</feature>
<proteinExistence type="predicted"/>